<organism evidence="1 2">
    <name type="scientific">Marinomonas polaris DSM 16579</name>
    <dbReference type="NCBI Taxonomy" id="1122206"/>
    <lineage>
        <taxon>Bacteria</taxon>
        <taxon>Pseudomonadati</taxon>
        <taxon>Pseudomonadota</taxon>
        <taxon>Gammaproteobacteria</taxon>
        <taxon>Oceanospirillales</taxon>
        <taxon>Oceanospirillaceae</taxon>
        <taxon>Marinomonas</taxon>
    </lineage>
</organism>
<keyword evidence="2" id="KW-1185">Reference proteome</keyword>
<dbReference type="Proteomes" id="UP000184517">
    <property type="component" value="Unassembled WGS sequence"/>
</dbReference>
<dbReference type="EMBL" id="FQVF01000009">
    <property type="protein sequence ID" value="SHF60312.1"/>
    <property type="molecule type" value="Genomic_DNA"/>
</dbReference>
<evidence type="ECO:0000313" key="1">
    <source>
        <dbReference type="EMBL" id="SHF60312.1"/>
    </source>
</evidence>
<reference evidence="2" key="1">
    <citation type="submission" date="2016-11" db="EMBL/GenBank/DDBJ databases">
        <authorList>
            <person name="Varghese N."/>
            <person name="Submissions S."/>
        </authorList>
    </citation>
    <scope>NUCLEOTIDE SEQUENCE [LARGE SCALE GENOMIC DNA]</scope>
    <source>
        <strain evidence="2">DSM 16579</strain>
    </source>
</reference>
<protein>
    <submittedName>
        <fullName evidence="1">Uncharacterized protein</fullName>
    </submittedName>
</protein>
<name>A0A1M5D0I7_9GAMM</name>
<proteinExistence type="predicted"/>
<dbReference type="AlphaFoldDB" id="A0A1M5D0I7"/>
<gene>
    <name evidence="1" type="ORF">SAMN02745753_02305</name>
</gene>
<accession>A0A1M5D0I7</accession>
<sequence length="76" mass="8330">MGFQGACQFFVGCVLSLRVIRYGWAVSVLASGLTGSNANPYFWMAVPASLVLPEINRPPWWGRGAAELLGEEKKQE</sequence>
<evidence type="ECO:0000313" key="2">
    <source>
        <dbReference type="Proteomes" id="UP000184517"/>
    </source>
</evidence>